<sequence length="42" mass="5037">MRSSILPCNSFYPINILMFRRVLGYLWRVAKMRGPHSQDRIL</sequence>
<keyword evidence="1" id="KW-0496">Mitochondrion</keyword>
<dbReference type="EMBL" id="KY774314">
    <property type="protein sequence ID" value="ART30819.1"/>
    <property type="molecule type" value="Genomic_DNA"/>
</dbReference>
<organism evidence="1">
    <name type="scientific">Utricularia reniformis</name>
    <dbReference type="NCBI Taxonomy" id="192314"/>
    <lineage>
        <taxon>Eukaryota</taxon>
        <taxon>Viridiplantae</taxon>
        <taxon>Streptophyta</taxon>
        <taxon>Embryophyta</taxon>
        <taxon>Tracheophyta</taxon>
        <taxon>Spermatophyta</taxon>
        <taxon>Magnoliopsida</taxon>
        <taxon>eudicotyledons</taxon>
        <taxon>Gunneridae</taxon>
        <taxon>Pentapetalae</taxon>
        <taxon>asterids</taxon>
        <taxon>lamiids</taxon>
        <taxon>Lamiales</taxon>
        <taxon>Lentibulariaceae</taxon>
        <taxon>Utricularia</taxon>
    </lineage>
</organism>
<evidence type="ECO:0000313" key="1">
    <source>
        <dbReference type="EMBL" id="ART30819.1"/>
    </source>
</evidence>
<protein>
    <submittedName>
        <fullName evidence="1">Uncharacterized protein</fullName>
    </submittedName>
</protein>
<gene>
    <name evidence="1" type="ORF">AEK19_MT0563</name>
</gene>
<geneLocation type="mitochondrion" evidence="1"/>
<name>A0A1Y0B0A5_9LAMI</name>
<reference evidence="1" key="1">
    <citation type="submission" date="2017-03" db="EMBL/GenBank/DDBJ databases">
        <title>The mitochondrial genome of the carnivorous plant Utricularia reniformis (Lentibulariaceae): structure, comparative analysis and evolutionary landmarks.</title>
        <authorList>
            <person name="Silva S.R."/>
            <person name="Alvarenga D.O."/>
            <person name="Michael T.P."/>
            <person name="Miranda V.F.O."/>
            <person name="Varani A.M."/>
        </authorList>
    </citation>
    <scope>NUCLEOTIDE SEQUENCE</scope>
</reference>
<proteinExistence type="predicted"/>
<accession>A0A1Y0B0A5</accession>
<dbReference type="AlphaFoldDB" id="A0A1Y0B0A5"/>